<gene>
    <name evidence="5" type="primary">CALS2</name>
    <name evidence="5" type="ORF">HAX54_038824</name>
</gene>
<dbReference type="EMBL" id="JACEIK010000533">
    <property type="protein sequence ID" value="MCD7458655.1"/>
    <property type="molecule type" value="Genomic_DNA"/>
</dbReference>
<dbReference type="PANTHER" id="PTHR12741:SF86">
    <property type="entry name" value="1,3-BETA-GLUCAN SYNTHASE"/>
    <property type="match status" value="1"/>
</dbReference>
<feature type="transmembrane region" description="Helical" evidence="3">
    <location>
        <begin position="595"/>
        <end position="616"/>
    </location>
</feature>
<evidence type="ECO:0000313" key="6">
    <source>
        <dbReference type="Proteomes" id="UP000823775"/>
    </source>
</evidence>
<dbReference type="InterPro" id="IPR023175">
    <property type="entry name" value="Vta1/CALS_N_sf"/>
</dbReference>
<feature type="transmembrane region" description="Helical" evidence="3">
    <location>
        <begin position="550"/>
        <end position="570"/>
    </location>
</feature>
<dbReference type="Pfam" id="PF14288">
    <property type="entry name" value="FKS1_dom1"/>
    <property type="match status" value="1"/>
</dbReference>
<protein>
    <submittedName>
        <fullName evidence="5">Callose synthase 2</fullName>
    </submittedName>
</protein>
<evidence type="ECO:0000256" key="3">
    <source>
        <dbReference type="SAM" id="Phobius"/>
    </source>
</evidence>
<feature type="transmembrane region" description="Helical" evidence="3">
    <location>
        <begin position="509"/>
        <end position="530"/>
    </location>
</feature>
<evidence type="ECO:0000313" key="5">
    <source>
        <dbReference type="EMBL" id="MCD7458655.1"/>
    </source>
</evidence>
<dbReference type="InterPro" id="IPR026899">
    <property type="entry name" value="FKS1-like_dom1"/>
</dbReference>
<dbReference type="InterPro" id="IPR058209">
    <property type="entry name" value="TPR_BSK1_C"/>
</dbReference>
<keyword evidence="6" id="KW-1185">Reference proteome</keyword>
<name>A0ABS8SIM1_DATST</name>
<dbReference type="Pfam" id="PF25575">
    <property type="entry name" value="TPR_BSK1_C"/>
    <property type="match status" value="2"/>
</dbReference>
<dbReference type="Gene3D" id="1.10.510.10">
    <property type="entry name" value="Transferase(Phosphotransferase) domain 1"/>
    <property type="match status" value="1"/>
</dbReference>
<accession>A0ABS8SIM1</accession>
<dbReference type="InterPro" id="IPR039431">
    <property type="entry name" value="Vta1/CALS_N"/>
</dbReference>
<dbReference type="Gene3D" id="1.25.40.270">
    <property type="entry name" value="Vacuolar protein sorting-associated protein vta1"/>
    <property type="match status" value="1"/>
</dbReference>
<evidence type="ECO:0000259" key="4">
    <source>
        <dbReference type="SMART" id="SM01205"/>
    </source>
</evidence>
<dbReference type="Gene3D" id="1.25.40.10">
    <property type="entry name" value="Tetratricopeptide repeat domain"/>
    <property type="match status" value="1"/>
</dbReference>
<keyword evidence="3" id="KW-0812">Transmembrane</keyword>
<keyword evidence="2 3" id="KW-0472">Membrane</keyword>
<feature type="transmembrane region" description="Helical" evidence="3">
    <location>
        <begin position="479"/>
        <end position="497"/>
    </location>
</feature>
<feature type="transmembrane region" description="Helical" evidence="3">
    <location>
        <begin position="707"/>
        <end position="724"/>
    </location>
</feature>
<evidence type="ECO:0000256" key="1">
    <source>
        <dbReference type="ARBA" id="ARBA00004308"/>
    </source>
</evidence>
<comment type="subcellular location">
    <subcellularLocation>
        <location evidence="1">Endomembrane system</location>
    </subcellularLocation>
</comment>
<evidence type="ECO:0000256" key="2">
    <source>
        <dbReference type="ARBA" id="ARBA00023136"/>
    </source>
</evidence>
<feature type="transmembrane region" description="Helical" evidence="3">
    <location>
        <begin position="656"/>
        <end position="676"/>
    </location>
</feature>
<dbReference type="SUPFAM" id="SSF48452">
    <property type="entry name" value="TPR-like"/>
    <property type="match status" value="1"/>
</dbReference>
<dbReference type="InterPro" id="IPR011990">
    <property type="entry name" value="TPR-like_helical_dom_sf"/>
</dbReference>
<dbReference type="Pfam" id="PF04652">
    <property type="entry name" value="Vta1"/>
    <property type="match status" value="1"/>
</dbReference>
<comment type="caution">
    <text evidence="5">The sequence shown here is derived from an EMBL/GenBank/DDBJ whole genome shotgun (WGS) entry which is preliminary data.</text>
</comment>
<organism evidence="5 6">
    <name type="scientific">Datura stramonium</name>
    <name type="common">Jimsonweed</name>
    <name type="synonym">Common thornapple</name>
    <dbReference type="NCBI Taxonomy" id="4076"/>
    <lineage>
        <taxon>Eukaryota</taxon>
        <taxon>Viridiplantae</taxon>
        <taxon>Streptophyta</taxon>
        <taxon>Embryophyta</taxon>
        <taxon>Tracheophyta</taxon>
        <taxon>Spermatophyta</taxon>
        <taxon>Magnoliopsida</taxon>
        <taxon>eudicotyledons</taxon>
        <taxon>Gunneridae</taxon>
        <taxon>Pentapetalae</taxon>
        <taxon>asterids</taxon>
        <taxon>lamiids</taxon>
        <taxon>Solanales</taxon>
        <taxon>Solanaceae</taxon>
        <taxon>Solanoideae</taxon>
        <taxon>Datureae</taxon>
        <taxon>Datura</taxon>
    </lineage>
</organism>
<feature type="transmembrane region" description="Helical" evidence="3">
    <location>
        <begin position="730"/>
        <end position="749"/>
    </location>
</feature>
<feature type="domain" description="1,3-beta-glucan synthase component FKS1-like" evidence="4">
    <location>
        <begin position="316"/>
        <end position="431"/>
    </location>
</feature>
<dbReference type="SMART" id="SM01205">
    <property type="entry name" value="FKS1_dom1"/>
    <property type="match status" value="1"/>
</dbReference>
<proteinExistence type="predicted"/>
<reference evidence="5 6" key="1">
    <citation type="journal article" date="2021" name="BMC Genomics">
        <title>Datura genome reveals duplications of psychoactive alkaloid biosynthetic genes and high mutation rate following tissue culture.</title>
        <authorList>
            <person name="Rajewski A."/>
            <person name="Carter-House D."/>
            <person name="Stajich J."/>
            <person name="Litt A."/>
        </authorList>
    </citation>
    <scope>NUCLEOTIDE SEQUENCE [LARGE SCALE GENOMIC DNA]</scope>
    <source>
        <strain evidence="5">AR-01</strain>
    </source>
</reference>
<dbReference type="Proteomes" id="UP000823775">
    <property type="component" value="Unassembled WGS sequence"/>
</dbReference>
<dbReference type="PANTHER" id="PTHR12741">
    <property type="entry name" value="LYST-INTERACTING PROTEIN LIP5 DOPAMINE RESPONSIVE PROTEIN DRG-1"/>
    <property type="match status" value="1"/>
</dbReference>
<dbReference type="Pfam" id="PF25968">
    <property type="entry name" value="CALS1"/>
    <property type="match status" value="1"/>
</dbReference>
<dbReference type="InterPro" id="IPR058851">
    <property type="entry name" value="CALS1_helical"/>
</dbReference>
<sequence length="1314" mass="150787">MAYQRKGSDLQPQRRLLRTQTAGNLGESMMDSEVVPSSLSEIAPILRVANEVEPSNPRVAYLCRFYAFEKAHRLDPTSSGRGVRQFKTSLLQRLEKENETTLAGRTKSDAREMQSFYQHYYRKYIQALQNAADKADRARLTKAYQTAAVLFEVLKAVNLTEAVEVADEILEAHTKVAEKTEILVPYNILPLDPDSSNQAIMRYPEIQATVTALRNTRGLPWPKNHKKKVDEDILDWLQAMFGFQKDNVANQREHLILLLANVHIRQFPKLDQQPKLDDRALTDVMKKLFKNYKKWCKYLGRKSSLWLPTIQQEVQQRKLLYMGLYLLIWGEAANLRFMPECLCYIYHHMAFELYGMLAGSVSPMTGETIKPAYGGADEAFLRKVVTPIYNTIAKEAKRSKEKSKHSQWRNYDDLNEYFWSVNCFKLGWPMRADADFFHLPPEELPADANEAIKRNHWMGKINFVETRSFWHIFRSFDRMWGFFILCLQAMIIIAWNGSGQLGSIFEGDVFKKVMSIFITAAILKLAQAVLDIIMSWKSRRSMPFYVKLRYVFKVVAAAAWVVVLPVTYAYSWKNPPEFAQTIKNWFGNGSSSPSLFIIAVLFYLSPNMLSALLFVFPFIRRYLERSDYKIVSLAMWWSQPRLYVGRGMHEDAFSLFKYTLFWVLLLATKLAFSFYVEIKPLVGPTKDIMNVHISVYRWHEFFPRAKSNIGVVIALWAPVILVYFMDTQIWYAIFSTIFGGIYGAFRRLGEIRTLGMLRSRFQSLPGAFNACLIPVEKDEKRKKGLKATLSKKFDEVTSSRGKEAARFAQMWNKIIESFREEDLINNRERNLLLVPYWADPDLDLIQWPPFLLASKLPIALDMAKDCNGRDRELNKRLNADSYMCSAIRECYASCKSIINVLVLGEREQLVIKEIFSKVDDHINEGNLIKDFTMSALPTLYEQFVRLIDFLKENKKEDKDHVVILLLDMLEVVTRDIMEDSVPSLIDSSHGGSYGMHEGMIPNAKYQLFGTLNFPVTETEAWKEKALDLIRGENMLLLMDSSLEGQYADEDATGLVELASKCLQYEAKDRPDSKFILNTVVPLQKQGEVASYVLMGLTKAPVVLPTMLSPLGKACARMDLTAVHDILLKTGYKDEEGAENELSFQEWTQQVQDMLNTKKFGDIAFRDKDFKSAIDCYSKVVPLHGNQRLKNFNQWVNFYVLPNSILLLVCILLSPNFVCGSKPNLFDSFSSQLVSMMSVPSGTVFVRRALSYLMDGQPELALRDAMQAQVCLPEWPTAFYMQALALSKLGMESDAQDMQNDGASFDAKKQNSWRN</sequence>
<keyword evidence="3" id="KW-1133">Transmembrane helix</keyword>